<evidence type="ECO:0000313" key="2">
    <source>
        <dbReference type="Proteomes" id="UP001054945"/>
    </source>
</evidence>
<proteinExistence type="predicted"/>
<evidence type="ECO:0000313" key="1">
    <source>
        <dbReference type="EMBL" id="GIY82871.1"/>
    </source>
</evidence>
<dbReference type="EMBL" id="BPLR01016299">
    <property type="protein sequence ID" value="GIY82871.1"/>
    <property type="molecule type" value="Genomic_DNA"/>
</dbReference>
<protein>
    <submittedName>
        <fullName evidence="1">Uncharacterized protein</fullName>
    </submittedName>
</protein>
<dbReference type="Proteomes" id="UP001054945">
    <property type="component" value="Unassembled WGS sequence"/>
</dbReference>
<sequence>MSRKPNSGAHGLHLHDGVGQCSSTSTVGDISAKLEYNNSWANAGFHSLPESASHNLCERLLLVLIPHGHLQLQWNRILYWQLINFYNESHFSLNYYDGRHRNPRYIVLDMLSFKTEEYCC</sequence>
<accession>A0AAV4WK09</accession>
<dbReference type="AlphaFoldDB" id="A0AAV4WK09"/>
<comment type="caution">
    <text evidence="1">The sequence shown here is derived from an EMBL/GenBank/DDBJ whole genome shotgun (WGS) entry which is preliminary data.</text>
</comment>
<keyword evidence="2" id="KW-1185">Reference proteome</keyword>
<reference evidence="1 2" key="1">
    <citation type="submission" date="2021-06" db="EMBL/GenBank/DDBJ databases">
        <title>Caerostris extrusa draft genome.</title>
        <authorList>
            <person name="Kono N."/>
            <person name="Arakawa K."/>
        </authorList>
    </citation>
    <scope>NUCLEOTIDE SEQUENCE [LARGE SCALE GENOMIC DNA]</scope>
</reference>
<name>A0AAV4WK09_CAEEX</name>
<gene>
    <name evidence="1" type="ORF">CEXT_209831</name>
</gene>
<organism evidence="1 2">
    <name type="scientific">Caerostris extrusa</name>
    <name type="common">Bark spider</name>
    <name type="synonym">Caerostris bankana</name>
    <dbReference type="NCBI Taxonomy" id="172846"/>
    <lineage>
        <taxon>Eukaryota</taxon>
        <taxon>Metazoa</taxon>
        <taxon>Ecdysozoa</taxon>
        <taxon>Arthropoda</taxon>
        <taxon>Chelicerata</taxon>
        <taxon>Arachnida</taxon>
        <taxon>Araneae</taxon>
        <taxon>Araneomorphae</taxon>
        <taxon>Entelegynae</taxon>
        <taxon>Araneoidea</taxon>
        <taxon>Araneidae</taxon>
        <taxon>Caerostris</taxon>
    </lineage>
</organism>